<accession>A0A6J7JCD9</accession>
<dbReference type="AlphaFoldDB" id="A0A6J7JCD9"/>
<name>A0A6J7JCD9_9ZZZZ</name>
<evidence type="ECO:0000256" key="1">
    <source>
        <dbReference type="ARBA" id="ARBA00001917"/>
    </source>
</evidence>
<dbReference type="SUPFAM" id="SSF51412">
    <property type="entry name" value="Inosine monophosphate dehydrogenase (IMPDH)"/>
    <property type="match status" value="1"/>
</dbReference>
<evidence type="ECO:0000256" key="6">
    <source>
        <dbReference type="ARBA" id="ARBA00023033"/>
    </source>
</evidence>
<dbReference type="InterPro" id="IPR013785">
    <property type="entry name" value="Aldolase_TIM"/>
</dbReference>
<evidence type="ECO:0000256" key="4">
    <source>
        <dbReference type="ARBA" id="ARBA00022643"/>
    </source>
</evidence>
<dbReference type="PANTHER" id="PTHR42747:SF3">
    <property type="entry name" value="NITRONATE MONOOXYGENASE-RELATED"/>
    <property type="match status" value="1"/>
</dbReference>
<comment type="cofactor">
    <cofactor evidence="1">
        <name>FMN</name>
        <dbReference type="ChEBI" id="CHEBI:58210"/>
    </cofactor>
</comment>
<sequence length="362" mass="36482">MRLAVRMPPGPVLPFAAGRAPRLPLWAAPMAGGPSSTALLATVGAAGGLGVLPGGYLTPEAFEQRLDALAAASPAPWAVNLFLPGPPTADPEGVAAHAAALGPLAAAHGVALGEPRWEDDAIDAKVELLAGRRPAAVTLTFACPDPGLVGRLRDATGALVVATTTTPAEAAEATAAGVDALTVQGSEAGGHRGAFRDDPAAPGGGQLVPLLDLLRRTRAETPLPLLAAGGLMSGADVRRALDAGASGAQLGTAFLCTPEAGTSPTHRRALLDRRYAGTTVTRAFTGRPARGLANPMATAHPGAPSAYPEVHHLTRPLRAAAAEQGDPDAVHLWAGEGWRGVTEEPAGDLVRRIARDAGLGDG</sequence>
<dbReference type="Gene3D" id="3.20.20.70">
    <property type="entry name" value="Aldolase class I"/>
    <property type="match status" value="1"/>
</dbReference>
<keyword evidence="5" id="KW-0560">Oxidoreductase</keyword>
<comment type="similarity">
    <text evidence="2">Belongs to the nitronate monooxygenase family. NMO class I subfamily.</text>
</comment>
<proteinExistence type="inferred from homology"/>
<keyword evidence="3" id="KW-0285">Flavoprotein</keyword>
<evidence type="ECO:0000256" key="2">
    <source>
        <dbReference type="ARBA" id="ARBA00009881"/>
    </source>
</evidence>
<dbReference type="GO" id="GO:0018580">
    <property type="term" value="F:nitronate monooxygenase activity"/>
    <property type="evidence" value="ECO:0007669"/>
    <property type="project" value="InterPro"/>
</dbReference>
<dbReference type="PANTHER" id="PTHR42747">
    <property type="entry name" value="NITRONATE MONOOXYGENASE-RELATED"/>
    <property type="match status" value="1"/>
</dbReference>
<dbReference type="EMBL" id="CAFBMK010000243">
    <property type="protein sequence ID" value="CAB4940850.1"/>
    <property type="molecule type" value="Genomic_DNA"/>
</dbReference>
<keyword evidence="4" id="KW-0288">FMN</keyword>
<dbReference type="CDD" id="cd04730">
    <property type="entry name" value="NPD_like"/>
    <property type="match status" value="1"/>
</dbReference>
<dbReference type="InterPro" id="IPR004136">
    <property type="entry name" value="NMO"/>
</dbReference>
<reference evidence="7" key="1">
    <citation type="submission" date="2020-05" db="EMBL/GenBank/DDBJ databases">
        <authorList>
            <person name="Chiriac C."/>
            <person name="Salcher M."/>
            <person name="Ghai R."/>
            <person name="Kavagutti S V."/>
        </authorList>
    </citation>
    <scope>NUCLEOTIDE SEQUENCE</scope>
</reference>
<evidence type="ECO:0000256" key="5">
    <source>
        <dbReference type="ARBA" id="ARBA00023002"/>
    </source>
</evidence>
<gene>
    <name evidence="7" type="ORF">UFOPK3564_02940</name>
</gene>
<protein>
    <submittedName>
        <fullName evidence="7">Unannotated protein</fullName>
    </submittedName>
</protein>
<dbReference type="Pfam" id="PF03060">
    <property type="entry name" value="NMO"/>
    <property type="match status" value="1"/>
</dbReference>
<keyword evidence="6" id="KW-0503">Monooxygenase</keyword>
<organism evidence="7">
    <name type="scientific">freshwater metagenome</name>
    <dbReference type="NCBI Taxonomy" id="449393"/>
    <lineage>
        <taxon>unclassified sequences</taxon>
        <taxon>metagenomes</taxon>
        <taxon>ecological metagenomes</taxon>
    </lineage>
</organism>
<evidence type="ECO:0000256" key="3">
    <source>
        <dbReference type="ARBA" id="ARBA00022630"/>
    </source>
</evidence>
<evidence type="ECO:0000313" key="7">
    <source>
        <dbReference type="EMBL" id="CAB4940850.1"/>
    </source>
</evidence>